<evidence type="ECO:0000313" key="2">
    <source>
        <dbReference type="Proteomes" id="UP000306585"/>
    </source>
</evidence>
<dbReference type="EMBL" id="VBRY01000011">
    <property type="protein sequence ID" value="TLS66162.1"/>
    <property type="molecule type" value="Genomic_DNA"/>
</dbReference>
<dbReference type="AlphaFoldDB" id="A0A5R9GQA8"/>
<dbReference type="RefSeq" id="WP_138239919.1">
    <property type="nucleotide sequence ID" value="NZ_VBRY01000011.1"/>
</dbReference>
<proteinExistence type="predicted"/>
<name>A0A5R9GQA8_9PROT</name>
<protein>
    <submittedName>
        <fullName evidence="1">Uncharacterized protein</fullName>
    </submittedName>
</protein>
<evidence type="ECO:0000313" key="1">
    <source>
        <dbReference type="EMBL" id="TLS66162.1"/>
    </source>
</evidence>
<dbReference type="Proteomes" id="UP000306585">
    <property type="component" value="Unassembled WGS sequence"/>
</dbReference>
<keyword evidence="2" id="KW-1185">Reference proteome</keyword>
<organism evidence="1 2">
    <name type="scientific">Mariprofundus erugo</name>
    <dbReference type="NCBI Taxonomy" id="2528639"/>
    <lineage>
        <taxon>Bacteria</taxon>
        <taxon>Pseudomonadati</taxon>
        <taxon>Pseudomonadota</taxon>
        <taxon>Candidatius Mariprofundia</taxon>
        <taxon>Mariprofundales</taxon>
        <taxon>Mariprofundaceae</taxon>
        <taxon>Mariprofundus</taxon>
    </lineage>
</organism>
<accession>A0A5R9GQA8</accession>
<gene>
    <name evidence="1" type="ORF">FEF65_11255</name>
</gene>
<sequence length="114" mass="12279">MILFKSSLDAWRSPQFSSVLKREVEMLPPAQLPLQEGLRLGSVALEDGVSAVILGSEELESVIRVRAMIFYSSVIAGCSCADDPTPVDTCHEQCTVQIDIDKQSAGVTIALSPD</sequence>
<reference evidence="1 2" key="1">
    <citation type="journal article" date="2019" name="Appl. Environ. Microbiol.">
        <title>Environmental Evidence and Genomic Insight of Iron-oxidizing Bacteria Preference Towards More Corrosion Resistant Stainless Steel at Higher Salinities.</title>
        <authorList>
            <person name="Garrison C.E."/>
            <person name="Price K.A."/>
            <person name="Field E.K."/>
        </authorList>
    </citation>
    <scope>NUCLEOTIDE SEQUENCE [LARGE SCALE GENOMIC DNA]</scope>
    <source>
        <strain evidence="1 2">P3</strain>
    </source>
</reference>
<comment type="caution">
    <text evidence="1">The sequence shown here is derived from an EMBL/GenBank/DDBJ whole genome shotgun (WGS) entry which is preliminary data.</text>
</comment>